<keyword evidence="4" id="KW-0633">Potassium transport</keyword>
<keyword evidence="11" id="KW-0407">Ion channel</keyword>
<evidence type="ECO:0000256" key="11">
    <source>
        <dbReference type="ARBA" id="ARBA00023303"/>
    </source>
</evidence>
<evidence type="ECO:0000256" key="5">
    <source>
        <dbReference type="ARBA" id="ARBA00022692"/>
    </source>
</evidence>
<evidence type="ECO:0000256" key="7">
    <source>
        <dbReference type="ARBA" id="ARBA00022958"/>
    </source>
</evidence>
<keyword evidence="10 14" id="KW-0472">Membrane</keyword>
<dbReference type="GO" id="GO:0015252">
    <property type="term" value="F:proton channel activity"/>
    <property type="evidence" value="ECO:0007669"/>
    <property type="project" value="InterPro"/>
</dbReference>
<accession>A0A1G6VIH9</accession>
<name>A0A1G6VIH9_9ACTN</name>
<feature type="region of interest" description="Disordered" evidence="13">
    <location>
        <begin position="1"/>
        <end position="44"/>
    </location>
</feature>
<evidence type="ECO:0000313" key="16">
    <source>
        <dbReference type="Proteomes" id="UP000198546"/>
    </source>
</evidence>
<keyword evidence="3" id="KW-0813">Transport</keyword>
<evidence type="ECO:0000256" key="4">
    <source>
        <dbReference type="ARBA" id="ARBA00022538"/>
    </source>
</evidence>
<dbReference type="EMBL" id="LT629688">
    <property type="protein sequence ID" value="SDD53369.1"/>
    <property type="molecule type" value="Genomic_DNA"/>
</dbReference>
<evidence type="ECO:0000256" key="8">
    <source>
        <dbReference type="ARBA" id="ARBA00022989"/>
    </source>
</evidence>
<evidence type="ECO:0000256" key="10">
    <source>
        <dbReference type="ARBA" id="ARBA00023136"/>
    </source>
</evidence>
<evidence type="ECO:0000256" key="1">
    <source>
        <dbReference type="ARBA" id="ARBA00004141"/>
    </source>
</evidence>
<comment type="similarity">
    <text evidence="2">Belongs to the TMEM175 family.</text>
</comment>
<gene>
    <name evidence="15" type="ORF">SAMN04489747_1166</name>
</gene>
<evidence type="ECO:0000256" key="3">
    <source>
        <dbReference type="ARBA" id="ARBA00022448"/>
    </source>
</evidence>
<feature type="compositionally biased region" description="Basic and acidic residues" evidence="13">
    <location>
        <begin position="16"/>
        <end position="30"/>
    </location>
</feature>
<keyword evidence="7" id="KW-0630">Potassium</keyword>
<organism evidence="15 16">
    <name type="scientific">Auraticoccus monumenti</name>
    <dbReference type="NCBI Taxonomy" id="675864"/>
    <lineage>
        <taxon>Bacteria</taxon>
        <taxon>Bacillati</taxon>
        <taxon>Actinomycetota</taxon>
        <taxon>Actinomycetes</taxon>
        <taxon>Propionibacteriales</taxon>
        <taxon>Propionibacteriaceae</taxon>
        <taxon>Auraticoccus</taxon>
    </lineage>
</organism>
<evidence type="ECO:0000256" key="2">
    <source>
        <dbReference type="ARBA" id="ARBA00006920"/>
    </source>
</evidence>
<evidence type="ECO:0000256" key="12">
    <source>
        <dbReference type="ARBA" id="ARBA00034430"/>
    </source>
</evidence>
<reference evidence="15 16" key="1">
    <citation type="submission" date="2016-10" db="EMBL/GenBank/DDBJ databases">
        <authorList>
            <person name="de Groot N.N."/>
        </authorList>
    </citation>
    <scope>NUCLEOTIDE SEQUENCE [LARGE SCALE GENOMIC DNA]</scope>
    <source>
        <strain evidence="15 16">MON 2.2</strain>
    </source>
</reference>
<dbReference type="RefSeq" id="WP_157676993.1">
    <property type="nucleotide sequence ID" value="NZ_LT629688.1"/>
</dbReference>
<protein>
    <submittedName>
        <fullName evidence="15">Uncharacterized membrane protein</fullName>
    </submittedName>
</protein>
<dbReference type="AlphaFoldDB" id="A0A1G6VIH9"/>
<comment type="subcellular location">
    <subcellularLocation>
        <location evidence="1">Membrane</location>
        <topology evidence="1">Multi-pass membrane protein</topology>
    </subcellularLocation>
</comment>
<comment type="catalytic activity">
    <reaction evidence="12">
        <text>K(+)(in) = K(+)(out)</text>
        <dbReference type="Rhea" id="RHEA:29463"/>
        <dbReference type="ChEBI" id="CHEBI:29103"/>
    </reaction>
</comment>
<keyword evidence="5 14" id="KW-0812">Transmembrane</keyword>
<dbReference type="OrthoDB" id="7626281at2"/>
<sequence>MTERRDPIPADQAVAPEERAAGERAREHHAGPVAPAVPGGHEPAPVDRDRDLDRFLTFIDAIVAIAVTLLILPLAEIADEFPERSLTELLAAHTGEVFNFLLSFLVITQLWFAQHRIVRTVVVPDPVVIRYLVAWALTVVVLPVPTALVAASSEGDMTEPLYIATMVLSSLCLTLTALRVAARPAIGDGRAPTDPLSSITATATMVLALLISLVFPLAGYLPLLLLLLSGRVARLIRSRLAAR</sequence>
<evidence type="ECO:0000256" key="6">
    <source>
        <dbReference type="ARBA" id="ARBA00022826"/>
    </source>
</evidence>
<dbReference type="Pfam" id="PF06736">
    <property type="entry name" value="TMEM175"/>
    <property type="match status" value="1"/>
</dbReference>
<evidence type="ECO:0000256" key="13">
    <source>
        <dbReference type="SAM" id="MobiDB-lite"/>
    </source>
</evidence>
<dbReference type="GO" id="GO:0005267">
    <property type="term" value="F:potassium channel activity"/>
    <property type="evidence" value="ECO:0007669"/>
    <property type="project" value="UniProtKB-KW"/>
</dbReference>
<feature type="transmembrane region" description="Helical" evidence="14">
    <location>
        <begin position="132"/>
        <end position="149"/>
    </location>
</feature>
<dbReference type="STRING" id="675864.SAMN04489747_1166"/>
<feature type="transmembrane region" description="Helical" evidence="14">
    <location>
        <begin position="55"/>
        <end position="77"/>
    </location>
</feature>
<keyword evidence="16" id="KW-1185">Reference proteome</keyword>
<keyword evidence="6" id="KW-0631">Potassium channel</keyword>
<dbReference type="Proteomes" id="UP000198546">
    <property type="component" value="Chromosome i"/>
</dbReference>
<keyword evidence="8 14" id="KW-1133">Transmembrane helix</keyword>
<feature type="transmembrane region" description="Helical" evidence="14">
    <location>
        <begin position="89"/>
        <end position="112"/>
    </location>
</feature>
<evidence type="ECO:0000256" key="9">
    <source>
        <dbReference type="ARBA" id="ARBA00023065"/>
    </source>
</evidence>
<dbReference type="GO" id="GO:0016020">
    <property type="term" value="C:membrane"/>
    <property type="evidence" value="ECO:0007669"/>
    <property type="project" value="UniProtKB-SubCell"/>
</dbReference>
<feature type="transmembrane region" description="Helical" evidence="14">
    <location>
        <begin position="202"/>
        <end position="228"/>
    </location>
</feature>
<proteinExistence type="inferred from homology"/>
<evidence type="ECO:0000256" key="14">
    <source>
        <dbReference type="SAM" id="Phobius"/>
    </source>
</evidence>
<dbReference type="InterPro" id="IPR010617">
    <property type="entry name" value="TMEM175-like"/>
</dbReference>
<keyword evidence="9" id="KW-0406">Ion transport</keyword>
<evidence type="ECO:0000313" key="15">
    <source>
        <dbReference type="EMBL" id="SDD53369.1"/>
    </source>
</evidence>